<dbReference type="SMART" id="SM00382">
    <property type="entry name" value="AAA"/>
    <property type="match status" value="2"/>
</dbReference>
<feature type="region of interest" description="Disordered" evidence="4">
    <location>
        <begin position="541"/>
        <end position="562"/>
    </location>
</feature>
<dbReference type="InterPro" id="IPR027417">
    <property type="entry name" value="P-loop_NTPase"/>
</dbReference>
<dbReference type="GO" id="GO:0003677">
    <property type="term" value="F:DNA binding"/>
    <property type="evidence" value="ECO:0007669"/>
    <property type="project" value="InterPro"/>
</dbReference>
<sequence length="644" mass="71178">MVQGGAGRAKSPAMLHINELTFRLGPRVLLERATAAIDKGWRVGLVGRNGTGKTTLLRLIDGEVAPDGGDLRLTGRVRTGRLKQEAPSGPQRLIDFVLAADTERSALLAEAETVTDPHRIAEVHERLTVIRADSAPARAARILAGLGFDEAAQQRRLDEYSGGWRMRVALASLLFSEPDLLLLDEPTNHLDLEASFWLESYLISYPGTVLLVSHDRGLLNRVPTKILHLEGQKLTLYSGNYDTFERTRRERLEREASSNAKIQAQRRHIQAFVDRFRYKASKARQAQSRIKMLEKLQPIASVVENQTVSFDFPTPEALSPPIISMEGCAVGYEPGRPILTDLDLRLDMDDRIALLGANGNGKSTFARLLAGRLKTQAGRLNRSPKLKVGYFAQDQAETLDMSATALAHMARLMPMEPEQRLRNHLGRFGFSGQKAETAAGKLSGGERARLALALVSRESPHLLILDEPTNHLDIDSREALVQALNTFEGAVVLVSHDAHLVEMVADRLWLVADGHVAGFEGDMADYRELLLAQRRAERREARQEREAEKDKAPVASAKDRRKAAADARAAVAHLRRAAEQAEKALHRLQADKANLEAALANPKLYDGGTEKLTELQKQHAAVVARIAEQEERWLEAQSELEAAS</sequence>
<reference evidence="6 7" key="1">
    <citation type="submission" date="2017-04" db="EMBL/GenBank/DDBJ databases">
        <authorList>
            <person name="Afonso C.L."/>
            <person name="Miller P.J."/>
            <person name="Scott M.A."/>
            <person name="Spackman E."/>
            <person name="Goraichik I."/>
            <person name="Dimitrov K.M."/>
            <person name="Suarez D.L."/>
            <person name="Swayne D.E."/>
        </authorList>
    </citation>
    <scope>NUCLEOTIDE SEQUENCE [LARGE SCALE GENOMIC DNA]</scope>
    <source>
        <strain evidence="6 7">USBA 355</strain>
    </source>
</reference>
<keyword evidence="7" id="KW-1185">Reference proteome</keyword>
<dbReference type="GO" id="GO:0016887">
    <property type="term" value="F:ATP hydrolysis activity"/>
    <property type="evidence" value="ECO:0007669"/>
    <property type="project" value="InterPro"/>
</dbReference>
<evidence type="ECO:0000256" key="4">
    <source>
        <dbReference type="SAM" id="MobiDB-lite"/>
    </source>
</evidence>
<dbReference type="InterPro" id="IPR003439">
    <property type="entry name" value="ABC_transporter-like_ATP-bd"/>
</dbReference>
<dbReference type="InterPro" id="IPR003593">
    <property type="entry name" value="AAA+_ATPase"/>
</dbReference>
<evidence type="ECO:0000313" key="7">
    <source>
        <dbReference type="Proteomes" id="UP000192917"/>
    </source>
</evidence>
<protein>
    <submittedName>
        <fullName evidence="6">ATP-binding cassette, subfamily F, member 3</fullName>
    </submittedName>
</protein>
<keyword evidence="2" id="KW-0547">Nucleotide-binding</keyword>
<dbReference type="InterPro" id="IPR032781">
    <property type="entry name" value="ABC_tran_Xtn"/>
</dbReference>
<dbReference type="InterPro" id="IPR032524">
    <property type="entry name" value="ABC_tran_C"/>
</dbReference>
<dbReference type="PANTHER" id="PTHR19211">
    <property type="entry name" value="ATP-BINDING TRANSPORT PROTEIN-RELATED"/>
    <property type="match status" value="1"/>
</dbReference>
<feature type="compositionally biased region" description="Basic and acidic residues" evidence="4">
    <location>
        <begin position="541"/>
        <end position="552"/>
    </location>
</feature>
<dbReference type="STRING" id="560819.SAMN05428998_14917"/>
<dbReference type="Pfam" id="PF00005">
    <property type="entry name" value="ABC_tran"/>
    <property type="match status" value="2"/>
</dbReference>
<dbReference type="FunFam" id="3.40.50.300:FF:001197">
    <property type="entry name" value="Putative ATP-binding cassette family ATPase"/>
    <property type="match status" value="1"/>
</dbReference>
<dbReference type="Pfam" id="PF16326">
    <property type="entry name" value="ABC_tran_CTD"/>
    <property type="match status" value="1"/>
</dbReference>
<dbReference type="AlphaFoldDB" id="A0A1Y6CYK4"/>
<evidence type="ECO:0000259" key="5">
    <source>
        <dbReference type="PROSITE" id="PS50893"/>
    </source>
</evidence>
<accession>A0A1Y6CYK4</accession>
<keyword evidence="3 6" id="KW-0067">ATP-binding</keyword>
<gene>
    <name evidence="6" type="ORF">SAMN05428998_14917</name>
</gene>
<dbReference type="Proteomes" id="UP000192917">
    <property type="component" value="Unassembled WGS sequence"/>
</dbReference>
<evidence type="ECO:0000313" key="6">
    <source>
        <dbReference type="EMBL" id="SMF83328.1"/>
    </source>
</evidence>
<dbReference type="InterPro" id="IPR050611">
    <property type="entry name" value="ABCF"/>
</dbReference>
<dbReference type="CDD" id="cd03221">
    <property type="entry name" value="ABCF_EF-3"/>
    <property type="match status" value="2"/>
</dbReference>
<proteinExistence type="predicted"/>
<dbReference type="PANTHER" id="PTHR19211:SF14">
    <property type="entry name" value="ATP-BINDING CASSETTE SUB-FAMILY F MEMBER 1"/>
    <property type="match status" value="1"/>
</dbReference>
<dbReference type="PROSITE" id="PS50893">
    <property type="entry name" value="ABC_TRANSPORTER_2"/>
    <property type="match status" value="2"/>
</dbReference>
<feature type="domain" description="ABC transporter" evidence="5">
    <location>
        <begin position="15"/>
        <end position="256"/>
    </location>
</feature>
<dbReference type="FunFam" id="3.40.50.300:FF:000011">
    <property type="entry name" value="Putative ABC transporter ATP-binding component"/>
    <property type="match status" value="1"/>
</dbReference>
<evidence type="ECO:0000256" key="3">
    <source>
        <dbReference type="ARBA" id="ARBA00022840"/>
    </source>
</evidence>
<dbReference type="EMBL" id="FWZX01000049">
    <property type="protein sequence ID" value="SMF83328.1"/>
    <property type="molecule type" value="Genomic_DNA"/>
</dbReference>
<dbReference type="InterPro" id="IPR017871">
    <property type="entry name" value="ABC_transporter-like_CS"/>
</dbReference>
<feature type="domain" description="ABC transporter" evidence="5">
    <location>
        <begin position="323"/>
        <end position="538"/>
    </location>
</feature>
<dbReference type="Pfam" id="PF12848">
    <property type="entry name" value="ABC_tran_Xtn"/>
    <property type="match status" value="1"/>
</dbReference>
<dbReference type="SUPFAM" id="SSF52540">
    <property type="entry name" value="P-loop containing nucleoside triphosphate hydrolases"/>
    <property type="match status" value="2"/>
</dbReference>
<dbReference type="Gene3D" id="3.40.50.300">
    <property type="entry name" value="P-loop containing nucleotide triphosphate hydrolases"/>
    <property type="match status" value="2"/>
</dbReference>
<keyword evidence="1" id="KW-0677">Repeat</keyword>
<evidence type="ECO:0000256" key="1">
    <source>
        <dbReference type="ARBA" id="ARBA00022737"/>
    </source>
</evidence>
<organism evidence="6 7">
    <name type="scientific">Tistlia consotensis USBA 355</name>
    <dbReference type="NCBI Taxonomy" id="560819"/>
    <lineage>
        <taxon>Bacteria</taxon>
        <taxon>Pseudomonadati</taxon>
        <taxon>Pseudomonadota</taxon>
        <taxon>Alphaproteobacteria</taxon>
        <taxon>Rhodospirillales</taxon>
        <taxon>Rhodovibrionaceae</taxon>
        <taxon>Tistlia</taxon>
    </lineage>
</organism>
<dbReference type="PROSITE" id="PS00211">
    <property type="entry name" value="ABC_TRANSPORTER_1"/>
    <property type="match status" value="2"/>
</dbReference>
<dbReference type="InterPro" id="IPR037118">
    <property type="entry name" value="Val-tRNA_synth_C_sf"/>
</dbReference>
<dbReference type="Gene3D" id="1.10.287.380">
    <property type="entry name" value="Valyl-tRNA synthetase, C-terminal domain"/>
    <property type="match status" value="1"/>
</dbReference>
<evidence type="ECO:0000256" key="2">
    <source>
        <dbReference type="ARBA" id="ARBA00022741"/>
    </source>
</evidence>
<dbReference type="GO" id="GO:0005524">
    <property type="term" value="F:ATP binding"/>
    <property type="evidence" value="ECO:0007669"/>
    <property type="project" value="UniProtKB-KW"/>
</dbReference>
<name>A0A1Y6CYK4_9PROT</name>